<gene>
    <name evidence="1" type="ORF">MRB53_004768</name>
</gene>
<sequence>MAGKENKPVNEEMKIPVLTVLKKGNILKNIILHSPTSNPESDLLQKCGIDGEKCGLEGEKLLVGRHPDCDFVLDHPSISRFHLRICLQPLLQKFSVIDLSSVHGTWVSEQKIEPQVPVELKEGDTLRLGASTRMYRLQWVSFSHVFEVENPINSSAPIPEEKEEAYQDENLVPSDKKQDDLWAMQIPSAPPMLEWVSPSDPFEVQSVSENIPAEKETPELQEASPSFHNSHLERENQSPPKRKLEEKDSLPDAFHTEESVSSLMPLGVLLASDAQLEVENCSLEARFTTEVLSVSENIPVKKENPGLQEASSSIPPSHLERENQSPPKRKLEEKDSLPDAFHTEESVSSLMPLGVLLASDAQLEVENCSLEARFTTEVLSVSENIPVKKENPGLQEASSFIPPSHLERENQSPPKRKLEEKDSLPDVFLTEESVSSSMPSGVLLASDAQLEVENCSLEARFTTEVLSVSENTPVKKENPGLQEASSSFPLSHLERENQSPPKRKLEEKDSLPDPSHTQESASSSMPLGVLLASDAQLEVEHCSLEARFTTEVPSERENRSPLRRSDSVSFLYAHTRREGCSDARIEAENQKGNMYVEQDKGEEENQKNVLGSFSASHAAESVSSSIPFRVLSASDAQLEIEHCRLEACLATEVQFEEENQSLPPINSGQRDMSNIWSRRGKSADLIQLHTGRKVTSHAGIKADKQKEIMYVEQDKREEDTFCKALFFGADEEEEPIPSDKENMTPQGHPNLKLEKGKPKIKEPELLKSSLEVIDADSYIEDSVFSADKENRTPKLSYEMKSKKQTSENQKRIRSDMMVKRRAERVPFQSLLENSSNGKSVSVPNASTSRNSHSVNYTHIMKEINSSSSNQSVDQAVLKAGQSKRKWYMVADTSCLLNEESRRSLKLLEGIKGIQLLIPRMVIRELDCLRRRGSWFKKENEASSILQWIEECMTKMRWWIHVQSSTEGMPVAPTPPASPRSRLSEGSNEFGTATSVPFSTCGSLMEIVSPTAEDHILECALFFKRIKNDGRLVLLTNDTALKIKAMAEGLICESAKEFRDSLVNPYSERFLWVESTPIGPTWSCVEGTGKKENYNYCPPLKKTVKAAEGAKGLKLILLHNSHYGQIDPVK</sequence>
<keyword evidence="2" id="KW-1185">Reference proteome</keyword>
<accession>A0ACC2MBI0</accession>
<proteinExistence type="predicted"/>
<evidence type="ECO:0000313" key="1">
    <source>
        <dbReference type="EMBL" id="KAJ8643020.1"/>
    </source>
</evidence>
<protein>
    <submittedName>
        <fullName evidence="1">Uncharacterized protein</fullName>
    </submittedName>
</protein>
<dbReference type="EMBL" id="CM056810">
    <property type="protein sequence ID" value="KAJ8643020.1"/>
    <property type="molecule type" value="Genomic_DNA"/>
</dbReference>
<dbReference type="Proteomes" id="UP001234297">
    <property type="component" value="Chromosome 2"/>
</dbReference>
<comment type="caution">
    <text evidence="1">The sequence shown here is derived from an EMBL/GenBank/DDBJ whole genome shotgun (WGS) entry which is preliminary data.</text>
</comment>
<reference evidence="1 2" key="1">
    <citation type="journal article" date="2022" name="Hortic Res">
        <title>A haplotype resolved chromosomal level avocado genome allows analysis of novel avocado genes.</title>
        <authorList>
            <person name="Nath O."/>
            <person name="Fletcher S.J."/>
            <person name="Hayward A."/>
            <person name="Shaw L.M."/>
            <person name="Masouleh A.K."/>
            <person name="Furtado A."/>
            <person name="Henry R.J."/>
            <person name="Mitter N."/>
        </authorList>
    </citation>
    <scope>NUCLEOTIDE SEQUENCE [LARGE SCALE GENOMIC DNA]</scope>
    <source>
        <strain evidence="2">cv. Hass</strain>
    </source>
</reference>
<organism evidence="1 2">
    <name type="scientific">Persea americana</name>
    <name type="common">Avocado</name>
    <dbReference type="NCBI Taxonomy" id="3435"/>
    <lineage>
        <taxon>Eukaryota</taxon>
        <taxon>Viridiplantae</taxon>
        <taxon>Streptophyta</taxon>
        <taxon>Embryophyta</taxon>
        <taxon>Tracheophyta</taxon>
        <taxon>Spermatophyta</taxon>
        <taxon>Magnoliopsida</taxon>
        <taxon>Magnoliidae</taxon>
        <taxon>Laurales</taxon>
        <taxon>Lauraceae</taxon>
        <taxon>Persea</taxon>
    </lineage>
</organism>
<name>A0ACC2MBI0_PERAE</name>
<evidence type="ECO:0000313" key="2">
    <source>
        <dbReference type="Proteomes" id="UP001234297"/>
    </source>
</evidence>